<sequence>MKLITALVAFLATAAPLLQGVSAYSANYNELGARSSTLEVPFEHSLRSFLESAVDVHSRALDALEYENELAARTGKAIDIRDAASDRLICTVTCQKDDTIWKVKSMVRSHNGVPETDMVLKPARFQDSLSLGDTFMLGDVKFDKTNPGTLYFTTARQAIRAGAGSSPPPKKGAGPASSGAKAGGRT</sequence>
<keyword evidence="4" id="KW-1185">Reference proteome</keyword>
<proteinExistence type="predicted"/>
<comment type="caution">
    <text evidence="3">The sequence shown here is derived from an EMBL/GenBank/DDBJ whole genome shotgun (WGS) entry which is preliminary data.</text>
</comment>
<protein>
    <submittedName>
        <fullName evidence="3">Uncharacterized protein</fullName>
    </submittedName>
</protein>
<evidence type="ECO:0000313" key="4">
    <source>
        <dbReference type="Proteomes" id="UP000521943"/>
    </source>
</evidence>
<name>A0A8H6HLE1_9AGAR</name>
<reference evidence="3 4" key="1">
    <citation type="submission" date="2020-07" db="EMBL/GenBank/DDBJ databases">
        <title>Comparative genomics of pyrophilous fungi reveals a link between fire events and developmental genes.</title>
        <authorList>
            <consortium name="DOE Joint Genome Institute"/>
            <person name="Steindorff A.S."/>
            <person name="Carver A."/>
            <person name="Calhoun S."/>
            <person name="Stillman K."/>
            <person name="Liu H."/>
            <person name="Lipzen A."/>
            <person name="Pangilinan J."/>
            <person name="Labutti K."/>
            <person name="Bruns T.D."/>
            <person name="Grigoriev I.V."/>
        </authorList>
    </citation>
    <scope>NUCLEOTIDE SEQUENCE [LARGE SCALE GENOMIC DNA]</scope>
    <source>
        <strain evidence="3 4">CBS 144469</strain>
    </source>
</reference>
<dbReference type="AlphaFoldDB" id="A0A8H6HLE1"/>
<organism evidence="3 4">
    <name type="scientific">Ephemerocybe angulata</name>
    <dbReference type="NCBI Taxonomy" id="980116"/>
    <lineage>
        <taxon>Eukaryota</taxon>
        <taxon>Fungi</taxon>
        <taxon>Dikarya</taxon>
        <taxon>Basidiomycota</taxon>
        <taxon>Agaricomycotina</taxon>
        <taxon>Agaricomycetes</taxon>
        <taxon>Agaricomycetidae</taxon>
        <taxon>Agaricales</taxon>
        <taxon>Agaricineae</taxon>
        <taxon>Psathyrellaceae</taxon>
        <taxon>Ephemerocybe</taxon>
    </lineage>
</organism>
<feature type="region of interest" description="Disordered" evidence="1">
    <location>
        <begin position="161"/>
        <end position="186"/>
    </location>
</feature>
<evidence type="ECO:0000313" key="3">
    <source>
        <dbReference type="EMBL" id="KAF6748829.1"/>
    </source>
</evidence>
<evidence type="ECO:0000256" key="2">
    <source>
        <dbReference type="SAM" id="SignalP"/>
    </source>
</evidence>
<gene>
    <name evidence="3" type="ORF">DFP72DRAFT_1174020</name>
</gene>
<dbReference type="EMBL" id="JACGCI010000068">
    <property type="protein sequence ID" value="KAF6748829.1"/>
    <property type="molecule type" value="Genomic_DNA"/>
</dbReference>
<dbReference type="Proteomes" id="UP000521943">
    <property type="component" value="Unassembled WGS sequence"/>
</dbReference>
<feature type="compositionally biased region" description="Low complexity" evidence="1">
    <location>
        <begin position="161"/>
        <end position="180"/>
    </location>
</feature>
<feature type="chain" id="PRO_5034979399" evidence="2">
    <location>
        <begin position="24"/>
        <end position="186"/>
    </location>
</feature>
<accession>A0A8H6HLE1</accession>
<keyword evidence="2" id="KW-0732">Signal</keyword>
<feature type="signal peptide" evidence="2">
    <location>
        <begin position="1"/>
        <end position="23"/>
    </location>
</feature>
<evidence type="ECO:0000256" key="1">
    <source>
        <dbReference type="SAM" id="MobiDB-lite"/>
    </source>
</evidence>